<dbReference type="Proteomes" id="UP001524502">
    <property type="component" value="Unassembled WGS sequence"/>
</dbReference>
<evidence type="ECO:0000313" key="2">
    <source>
        <dbReference type="Proteomes" id="UP001524502"/>
    </source>
</evidence>
<proteinExistence type="predicted"/>
<reference evidence="1 2" key="1">
    <citation type="submission" date="2022-06" db="EMBL/GenBank/DDBJ databases">
        <title>Isolation of gut microbiota from human fecal samples.</title>
        <authorList>
            <person name="Pamer E.G."/>
            <person name="Barat B."/>
            <person name="Waligurski E."/>
            <person name="Medina S."/>
            <person name="Paddock L."/>
            <person name="Mostad J."/>
        </authorList>
    </citation>
    <scope>NUCLEOTIDE SEQUENCE [LARGE SCALE GENOMIC DNA]</scope>
    <source>
        <strain evidence="1 2">SL.3.17</strain>
    </source>
</reference>
<evidence type="ECO:0000313" key="1">
    <source>
        <dbReference type="EMBL" id="MCQ4636684.1"/>
    </source>
</evidence>
<organism evidence="1 2">
    <name type="scientific">Anaerovorax odorimutans</name>
    <dbReference type="NCBI Taxonomy" id="109327"/>
    <lineage>
        <taxon>Bacteria</taxon>
        <taxon>Bacillati</taxon>
        <taxon>Bacillota</taxon>
        <taxon>Clostridia</taxon>
        <taxon>Peptostreptococcales</taxon>
        <taxon>Anaerovoracaceae</taxon>
        <taxon>Anaerovorax</taxon>
    </lineage>
</organism>
<gene>
    <name evidence="1" type="ORF">NE619_08075</name>
</gene>
<name>A0ABT1RNC2_9FIRM</name>
<accession>A0ABT1RNC2</accession>
<dbReference type="RefSeq" id="WP_256131878.1">
    <property type="nucleotide sequence ID" value="NZ_JANFXK010000007.1"/>
</dbReference>
<keyword evidence="2" id="KW-1185">Reference proteome</keyword>
<comment type="caution">
    <text evidence="1">The sequence shown here is derived from an EMBL/GenBank/DDBJ whole genome shotgun (WGS) entry which is preliminary data.</text>
</comment>
<dbReference type="EMBL" id="JANFXK010000007">
    <property type="protein sequence ID" value="MCQ4636684.1"/>
    <property type="molecule type" value="Genomic_DNA"/>
</dbReference>
<sequence length="80" mass="9408">MPVGLIKYDFISKVTYYDDVVNNMNDKKEPTAMELAMEKAKNKKWFSFKGHPNEQALIDYESLTEKPDMKDIYIKISKKI</sequence>
<protein>
    <submittedName>
        <fullName evidence="1">Uncharacterized protein</fullName>
    </submittedName>
</protein>